<organism evidence="2 3">
    <name type="scientific">Tanacetum coccineum</name>
    <dbReference type="NCBI Taxonomy" id="301880"/>
    <lineage>
        <taxon>Eukaryota</taxon>
        <taxon>Viridiplantae</taxon>
        <taxon>Streptophyta</taxon>
        <taxon>Embryophyta</taxon>
        <taxon>Tracheophyta</taxon>
        <taxon>Spermatophyta</taxon>
        <taxon>Magnoliopsida</taxon>
        <taxon>eudicotyledons</taxon>
        <taxon>Gunneridae</taxon>
        <taxon>Pentapetalae</taxon>
        <taxon>asterids</taxon>
        <taxon>campanulids</taxon>
        <taxon>Asterales</taxon>
        <taxon>Asteraceae</taxon>
        <taxon>Asteroideae</taxon>
        <taxon>Anthemideae</taxon>
        <taxon>Anthemidinae</taxon>
        <taxon>Tanacetum</taxon>
    </lineage>
</organism>
<dbReference type="EMBL" id="BQNB010010794">
    <property type="protein sequence ID" value="GJS82050.1"/>
    <property type="molecule type" value="Genomic_DNA"/>
</dbReference>
<proteinExistence type="predicted"/>
<gene>
    <name evidence="2" type="ORF">Tco_0748591</name>
</gene>
<accession>A0ABQ4YW97</accession>
<protein>
    <submittedName>
        <fullName evidence="2">Uncharacterized protein</fullName>
    </submittedName>
</protein>
<feature type="non-terminal residue" evidence="2">
    <location>
        <position position="64"/>
    </location>
</feature>
<reference evidence="2" key="2">
    <citation type="submission" date="2022-01" db="EMBL/GenBank/DDBJ databases">
        <authorList>
            <person name="Yamashiro T."/>
            <person name="Shiraishi A."/>
            <person name="Satake H."/>
            <person name="Nakayama K."/>
        </authorList>
    </citation>
    <scope>NUCLEOTIDE SEQUENCE</scope>
</reference>
<dbReference type="Proteomes" id="UP001151760">
    <property type="component" value="Unassembled WGS sequence"/>
</dbReference>
<evidence type="ECO:0000256" key="1">
    <source>
        <dbReference type="SAM" id="MobiDB-lite"/>
    </source>
</evidence>
<feature type="region of interest" description="Disordered" evidence="1">
    <location>
        <begin position="36"/>
        <end position="64"/>
    </location>
</feature>
<evidence type="ECO:0000313" key="3">
    <source>
        <dbReference type="Proteomes" id="UP001151760"/>
    </source>
</evidence>
<name>A0ABQ4YW97_9ASTR</name>
<reference evidence="2" key="1">
    <citation type="journal article" date="2022" name="Int. J. Mol. Sci.">
        <title>Draft Genome of Tanacetum Coccineum: Genomic Comparison of Closely Related Tanacetum-Family Plants.</title>
        <authorList>
            <person name="Yamashiro T."/>
            <person name="Shiraishi A."/>
            <person name="Nakayama K."/>
            <person name="Satake H."/>
        </authorList>
    </citation>
    <scope>NUCLEOTIDE SEQUENCE</scope>
</reference>
<keyword evidence="3" id="KW-1185">Reference proteome</keyword>
<comment type="caution">
    <text evidence="2">The sequence shown here is derived from an EMBL/GenBank/DDBJ whole genome shotgun (WGS) entry which is preliminary data.</text>
</comment>
<sequence>MEKPKNALWEFWIKDAQDEDSICTIMKGHRPEARDYNIDKSDNMSVHNNAPHCFNEDDELLNEG</sequence>
<evidence type="ECO:0000313" key="2">
    <source>
        <dbReference type="EMBL" id="GJS82050.1"/>
    </source>
</evidence>